<comment type="caution">
    <text evidence="3">The sequence shown here is derived from an EMBL/GenBank/DDBJ whole genome shotgun (WGS) entry which is preliminary data.</text>
</comment>
<evidence type="ECO:0000313" key="3">
    <source>
        <dbReference type="EMBL" id="GMN34879.1"/>
    </source>
</evidence>
<dbReference type="GO" id="GO:0006820">
    <property type="term" value="P:monoatomic anion transport"/>
    <property type="evidence" value="ECO:0007669"/>
    <property type="project" value="TreeGrafter"/>
</dbReference>
<dbReference type="EMBL" id="BTGU01000005">
    <property type="protein sequence ID" value="GMN34879.1"/>
    <property type="molecule type" value="Genomic_DNA"/>
</dbReference>
<dbReference type="PANTHER" id="PTHR31618:SF8">
    <property type="entry name" value="MECHANOSENSITIVE ION CHANNEL PROTEIN"/>
    <property type="match status" value="1"/>
</dbReference>
<dbReference type="GO" id="GO:0005886">
    <property type="term" value="C:plasma membrane"/>
    <property type="evidence" value="ECO:0007669"/>
    <property type="project" value="TreeGrafter"/>
</dbReference>
<sequence>MAEVVRSSSDGSFWKSSWKPPLRKTKSRLLDPVKEPRQKSERIGSWPSYASSVGLFKTASGRGLCCLRGTASLIKGSREDQEQDLALCNQDLGLFSGGSFQSVCDQDAFWSSNILRETSHERQERAFAEVRDFQSAGAAMPSELKETLLPRNNCPSSPSCVKRSPTFSRHASERHDKKIPIDYLHKMNPKNISAWNVRRMITTIRNGSLTTLEERILNSDTDDESSLQIKTECQAKEAERKIFFRVAKPGSQYIFLEDLMHFMSKDEAMRTMHLFGTAAEKGISKSAQKDWARGALALSLNATKTAVDELHNMLNILVGIII</sequence>
<dbReference type="AlphaFoldDB" id="A0AA87ZKB7"/>
<dbReference type="Proteomes" id="UP001187192">
    <property type="component" value="Unassembled WGS sequence"/>
</dbReference>
<comment type="subcellular location">
    <subcellularLocation>
        <location evidence="1">Membrane</location>
        <topology evidence="1">Multi-pass membrane protein</topology>
    </subcellularLocation>
</comment>
<evidence type="ECO:0000256" key="1">
    <source>
        <dbReference type="ARBA" id="ARBA00004141"/>
    </source>
</evidence>
<evidence type="ECO:0000256" key="2">
    <source>
        <dbReference type="ARBA" id="ARBA00008017"/>
    </source>
</evidence>
<organism evidence="3 4">
    <name type="scientific">Ficus carica</name>
    <name type="common">Common fig</name>
    <dbReference type="NCBI Taxonomy" id="3494"/>
    <lineage>
        <taxon>Eukaryota</taxon>
        <taxon>Viridiplantae</taxon>
        <taxon>Streptophyta</taxon>
        <taxon>Embryophyta</taxon>
        <taxon>Tracheophyta</taxon>
        <taxon>Spermatophyta</taxon>
        <taxon>Magnoliopsida</taxon>
        <taxon>eudicotyledons</taxon>
        <taxon>Gunneridae</taxon>
        <taxon>Pentapetalae</taxon>
        <taxon>rosids</taxon>
        <taxon>fabids</taxon>
        <taxon>Rosales</taxon>
        <taxon>Moraceae</taxon>
        <taxon>Ficeae</taxon>
        <taxon>Ficus</taxon>
    </lineage>
</organism>
<name>A0AA87ZKB7_FICCA</name>
<proteinExistence type="inferred from homology"/>
<protein>
    <submittedName>
        <fullName evidence="3">Uncharacterized protein</fullName>
    </submittedName>
</protein>
<reference evidence="3" key="1">
    <citation type="submission" date="2023-07" db="EMBL/GenBank/DDBJ databases">
        <title>draft genome sequence of fig (Ficus carica).</title>
        <authorList>
            <person name="Takahashi T."/>
            <person name="Nishimura K."/>
        </authorList>
    </citation>
    <scope>NUCLEOTIDE SEQUENCE</scope>
</reference>
<dbReference type="PANTHER" id="PTHR31618">
    <property type="entry name" value="MECHANOSENSITIVE ION CHANNEL PROTEIN 5"/>
    <property type="match status" value="1"/>
</dbReference>
<evidence type="ECO:0000313" key="4">
    <source>
        <dbReference type="Proteomes" id="UP001187192"/>
    </source>
</evidence>
<comment type="similarity">
    <text evidence="2">Belongs to the MscS (TC 1.A.23) family.</text>
</comment>
<dbReference type="GO" id="GO:0008381">
    <property type="term" value="F:mechanosensitive monoatomic ion channel activity"/>
    <property type="evidence" value="ECO:0007669"/>
    <property type="project" value="TreeGrafter"/>
</dbReference>
<accession>A0AA87ZKB7</accession>
<dbReference type="InterPro" id="IPR016688">
    <property type="entry name" value="MscS-like_plants/fungi"/>
</dbReference>
<gene>
    <name evidence="3" type="ORF">TIFTF001_004953</name>
</gene>
<keyword evidence="4" id="KW-1185">Reference proteome</keyword>